<dbReference type="Proteomes" id="UP000221165">
    <property type="component" value="Unassembled WGS sequence"/>
</dbReference>
<evidence type="ECO:0000256" key="2">
    <source>
        <dbReference type="SAM" id="Phobius"/>
    </source>
</evidence>
<dbReference type="RefSeq" id="XP_067919921.1">
    <property type="nucleotide sequence ID" value="XM_068068104.1"/>
</dbReference>
<keyword evidence="3" id="KW-0732">Signal</keyword>
<feature type="signal peptide" evidence="3">
    <location>
        <begin position="1"/>
        <end position="28"/>
    </location>
</feature>
<feature type="region of interest" description="Disordered" evidence="1">
    <location>
        <begin position="146"/>
        <end position="173"/>
    </location>
</feature>
<keyword evidence="2" id="KW-1133">Transmembrane helix</keyword>
<keyword evidence="5" id="KW-1185">Reference proteome</keyword>
<reference evidence="4 5" key="1">
    <citation type="journal article" date="2017" name="Int. J. Parasitol.">
        <title>The genome of the protozoan parasite Cystoisospora suis and a reverse vaccinology approach to identify vaccine candidates.</title>
        <authorList>
            <person name="Palmieri N."/>
            <person name="Shrestha A."/>
            <person name="Ruttkowski B."/>
            <person name="Beck T."/>
            <person name="Vogl C."/>
            <person name="Tomley F."/>
            <person name="Blake D.P."/>
            <person name="Joachim A."/>
        </authorList>
    </citation>
    <scope>NUCLEOTIDE SEQUENCE [LARGE SCALE GENOMIC DNA]</scope>
    <source>
        <strain evidence="4 5">Wien I</strain>
    </source>
</reference>
<comment type="caution">
    <text evidence="4">The sequence shown here is derived from an EMBL/GenBank/DDBJ whole genome shotgun (WGS) entry which is preliminary data.</text>
</comment>
<feature type="compositionally biased region" description="Basic and acidic residues" evidence="1">
    <location>
        <begin position="45"/>
        <end position="60"/>
    </location>
</feature>
<keyword evidence="2" id="KW-0472">Membrane</keyword>
<feature type="region of interest" description="Disordered" evidence="1">
    <location>
        <begin position="185"/>
        <end position="204"/>
    </location>
</feature>
<feature type="region of interest" description="Disordered" evidence="1">
    <location>
        <begin position="85"/>
        <end position="104"/>
    </location>
</feature>
<feature type="compositionally biased region" description="Low complexity" evidence="1">
    <location>
        <begin position="416"/>
        <end position="425"/>
    </location>
</feature>
<evidence type="ECO:0008006" key="6">
    <source>
        <dbReference type="Google" id="ProtNLM"/>
    </source>
</evidence>
<evidence type="ECO:0000256" key="1">
    <source>
        <dbReference type="SAM" id="MobiDB-lite"/>
    </source>
</evidence>
<dbReference type="EMBL" id="MIGC01004312">
    <property type="protein sequence ID" value="PHJ18212.1"/>
    <property type="molecule type" value="Genomic_DNA"/>
</dbReference>
<feature type="transmembrane region" description="Helical" evidence="2">
    <location>
        <begin position="214"/>
        <end position="237"/>
    </location>
</feature>
<dbReference type="VEuPathDB" id="ToxoDB:CSUI_007963"/>
<feature type="region of interest" description="Disordered" evidence="1">
    <location>
        <begin position="39"/>
        <end position="60"/>
    </location>
</feature>
<sequence length="466" mass="48728">MKVNGLRKICAVAATANLILLSLGAADASDSIVDKLRGGSGRQYRSGDNRGDPRVGPRADNRVKEHSWSEHFKDISSTRLSTVLQRRRKQSSTSGVRGTRARSKLRKTDTASKFLVAATVLAVALWRLARVFWMCLHRYTGQRHAGATPRSLSDVDEDSNACSPFDGNHSDDGAEESEVAIPLMELSPEGSGDGVEEPEGAATRRRGWKLSDKLAVIFTAVFSVVFTAAYMGIVLYFQFNKQTDYGPGGEGRKKNPTSLLLTEGNSTTAGGLLSPSFSGRNTSSLEQVAVPSPAQGETSGQAAHFTPSPAGGNNETDADGPGASVPAAPPGTRVEITTPSHLSGADNGIDKQPEPEPSSATSTNHGTTPTLTEITVAGGNDSDPLTAPETFVTSGDVADSPPSKEPSLASGKRTGTTAPAAIPTPQQRNGTATAPPGEILMSRNYTTIPTSAATSASQQRNSADTP</sequence>
<gene>
    <name evidence="4" type="ORF">CSUI_007963</name>
</gene>
<proteinExistence type="predicted"/>
<dbReference type="GeneID" id="94431315"/>
<evidence type="ECO:0000256" key="3">
    <source>
        <dbReference type="SAM" id="SignalP"/>
    </source>
</evidence>
<feature type="transmembrane region" description="Helical" evidence="2">
    <location>
        <begin position="114"/>
        <end position="133"/>
    </location>
</feature>
<name>A0A2C6KP07_9APIC</name>
<protein>
    <recommendedName>
        <fullName evidence="6">Transmembrane protein</fullName>
    </recommendedName>
</protein>
<feature type="compositionally biased region" description="Polar residues" evidence="1">
    <location>
        <begin position="256"/>
        <end position="286"/>
    </location>
</feature>
<feature type="compositionally biased region" description="Polar residues" evidence="1">
    <location>
        <begin position="358"/>
        <end position="373"/>
    </location>
</feature>
<evidence type="ECO:0000313" key="5">
    <source>
        <dbReference type="Proteomes" id="UP000221165"/>
    </source>
</evidence>
<feature type="compositionally biased region" description="Low complexity" evidence="1">
    <location>
        <begin position="446"/>
        <end position="466"/>
    </location>
</feature>
<feature type="region of interest" description="Disordered" evidence="1">
    <location>
        <begin position="246"/>
        <end position="466"/>
    </location>
</feature>
<accession>A0A2C6KP07</accession>
<feature type="chain" id="PRO_5012338325" description="Transmembrane protein" evidence="3">
    <location>
        <begin position="29"/>
        <end position="466"/>
    </location>
</feature>
<organism evidence="4 5">
    <name type="scientific">Cystoisospora suis</name>
    <dbReference type="NCBI Taxonomy" id="483139"/>
    <lineage>
        <taxon>Eukaryota</taxon>
        <taxon>Sar</taxon>
        <taxon>Alveolata</taxon>
        <taxon>Apicomplexa</taxon>
        <taxon>Conoidasida</taxon>
        <taxon>Coccidia</taxon>
        <taxon>Eucoccidiorida</taxon>
        <taxon>Eimeriorina</taxon>
        <taxon>Sarcocystidae</taxon>
        <taxon>Cystoisospora</taxon>
    </lineage>
</organism>
<keyword evidence="2" id="KW-0812">Transmembrane</keyword>
<dbReference type="AlphaFoldDB" id="A0A2C6KP07"/>
<evidence type="ECO:0000313" key="4">
    <source>
        <dbReference type="EMBL" id="PHJ18212.1"/>
    </source>
</evidence>